<keyword evidence="2" id="KW-0547">Nucleotide-binding</keyword>
<dbReference type="SUPFAM" id="SSF52540">
    <property type="entry name" value="P-loop containing nucleoside triphosphate hydrolases"/>
    <property type="match status" value="1"/>
</dbReference>
<comment type="similarity">
    <text evidence="1">Belongs to the GSP E family.</text>
</comment>
<dbReference type="PANTHER" id="PTHR30258">
    <property type="entry name" value="TYPE II SECRETION SYSTEM PROTEIN GSPE-RELATED"/>
    <property type="match status" value="1"/>
</dbReference>
<dbReference type="Gene3D" id="3.30.450.90">
    <property type="match status" value="1"/>
</dbReference>
<dbReference type="GO" id="GO:0016887">
    <property type="term" value="F:ATP hydrolysis activity"/>
    <property type="evidence" value="ECO:0007669"/>
    <property type="project" value="TreeGrafter"/>
</dbReference>
<dbReference type="InterPro" id="IPR007831">
    <property type="entry name" value="T2SS_GspE_N"/>
</dbReference>
<dbReference type="Proteomes" id="UP000177693">
    <property type="component" value="Unassembled WGS sequence"/>
</dbReference>
<protein>
    <recommendedName>
        <fullName evidence="4">Bacterial type II secretion system protein E domain-containing protein</fullName>
    </recommendedName>
</protein>
<feature type="domain" description="Bacterial type II secretion system protein E" evidence="4">
    <location>
        <begin position="393"/>
        <end position="407"/>
    </location>
</feature>
<dbReference type="InterPro" id="IPR001482">
    <property type="entry name" value="T2SS/T4SS_dom"/>
</dbReference>
<dbReference type="CDD" id="cd01129">
    <property type="entry name" value="PulE-GspE-like"/>
    <property type="match status" value="1"/>
</dbReference>
<dbReference type="AlphaFoldDB" id="A0A1F6Y478"/>
<evidence type="ECO:0000313" key="5">
    <source>
        <dbReference type="EMBL" id="OGJ01135.1"/>
    </source>
</evidence>
<dbReference type="SUPFAM" id="SSF160246">
    <property type="entry name" value="EspE N-terminal domain-like"/>
    <property type="match status" value="1"/>
</dbReference>
<dbReference type="PROSITE" id="PS00662">
    <property type="entry name" value="T2SP_E"/>
    <property type="match status" value="1"/>
</dbReference>
<dbReference type="GO" id="GO:0005524">
    <property type="term" value="F:ATP binding"/>
    <property type="evidence" value="ECO:0007669"/>
    <property type="project" value="UniProtKB-KW"/>
</dbReference>
<dbReference type="Pfam" id="PF05157">
    <property type="entry name" value="MshEN"/>
    <property type="match status" value="1"/>
</dbReference>
<evidence type="ECO:0000259" key="4">
    <source>
        <dbReference type="PROSITE" id="PS00662"/>
    </source>
</evidence>
<evidence type="ECO:0000313" key="6">
    <source>
        <dbReference type="Proteomes" id="UP000177693"/>
    </source>
</evidence>
<accession>A0A1F6Y478</accession>
<dbReference type="PANTHER" id="PTHR30258:SF1">
    <property type="entry name" value="PROTEIN TRANSPORT PROTEIN HOFB HOMOLOG"/>
    <property type="match status" value="1"/>
</dbReference>
<proteinExistence type="inferred from homology"/>
<dbReference type="Gene3D" id="3.40.50.300">
    <property type="entry name" value="P-loop containing nucleotide triphosphate hydrolases"/>
    <property type="match status" value="1"/>
</dbReference>
<dbReference type="Pfam" id="PF00437">
    <property type="entry name" value="T2SSE"/>
    <property type="match status" value="1"/>
</dbReference>
<comment type="caution">
    <text evidence="5">The sequence shown here is derived from an EMBL/GenBank/DDBJ whole genome shotgun (WGS) entry which is preliminary data.</text>
</comment>
<organism evidence="5 6">
    <name type="scientific">Candidatus Nomurabacteria bacterium RIFCSPLOWO2_02_FULL_40_67</name>
    <dbReference type="NCBI Taxonomy" id="1801787"/>
    <lineage>
        <taxon>Bacteria</taxon>
        <taxon>Candidatus Nomuraibacteriota</taxon>
    </lineage>
</organism>
<gene>
    <name evidence="5" type="ORF">A3I23_02520</name>
</gene>
<evidence type="ECO:0000256" key="2">
    <source>
        <dbReference type="ARBA" id="ARBA00022741"/>
    </source>
</evidence>
<reference evidence="5 6" key="1">
    <citation type="journal article" date="2016" name="Nat. Commun.">
        <title>Thousands of microbial genomes shed light on interconnected biogeochemical processes in an aquifer system.</title>
        <authorList>
            <person name="Anantharaman K."/>
            <person name="Brown C.T."/>
            <person name="Hug L.A."/>
            <person name="Sharon I."/>
            <person name="Castelle C.J."/>
            <person name="Probst A.J."/>
            <person name="Thomas B.C."/>
            <person name="Singh A."/>
            <person name="Wilkins M.J."/>
            <person name="Karaoz U."/>
            <person name="Brodie E.L."/>
            <person name="Williams K.H."/>
            <person name="Hubbard S.S."/>
            <person name="Banfield J.F."/>
        </authorList>
    </citation>
    <scope>NUCLEOTIDE SEQUENCE [LARGE SCALE GENOMIC DNA]</scope>
</reference>
<dbReference type="GO" id="GO:0005886">
    <property type="term" value="C:plasma membrane"/>
    <property type="evidence" value="ECO:0007669"/>
    <property type="project" value="TreeGrafter"/>
</dbReference>
<dbReference type="Gene3D" id="3.30.300.160">
    <property type="entry name" value="Type II secretion system, protein E, N-terminal domain"/>
    <property type="match status" value="1"/>
</dbReference>
<evidence type="ECO:0000256" key="3">
    <source>
        <dbReference type="ARBA" id="ARBA00022840"/>
    </source>
</evidence>
<name>A0A1F6Y478_9BACT</name>
<evidence type="ECO:0000256" key="1">
    <source>
        <dbReference type="ARBA" id="ARBA00006611"/>
    </source>
</evidence>
<keyword evidence="3" id="KW-0067">ATP-binding</keyword>
<sequence>MQIDEEQFKKFILEGGLVSKKDLDSAIKVAEAKKQKIGNILLSEGKISETDLKRTEAFVLGIPFVSLLNQKIDFSVLSLIPEPIARNDNIVAYTKSEHGLEVAMLDVDDLPVIDFIKKRSGLKILPRLTDSASIKAVLMQYRQSLTFEFQNIIQKESNTIGKAASEEDQPQAGEKVAEKSEKELKEMAEDLPVVKIVDSLIVHAILQNASDIHIEPGERELTVRYRIDGILHDAMVLDKNAGAGITARIKVLSNLKLDEKRLPQDGRFKKEQDGEKISFRVSTLPTFFGEKTVMRILKENAHGFSLETLGFHGEALERIHNSLKQKTGMVLATGPTGSGKTTTLYTMLDILNKPEVNISTVEDPIEYQMPRVNQTQVKPEIGLSFANGLRSLLRQDPDIIMVGEIRDGETAGLAVNASLTGHLVLSTIHTNSAAGAIPRLIDMGVEPFLITATVKTIIAQRLVRRLTPNKEKYFLSPAEIKNLAKIVDLDRMLSLFKEEKLIGTKDTWDKIPFYKAVKSSEFEDGYSNRIGMHEVLYVNSAIKEMILAGKSQDDIEIQAKKDGMMTMLEDGVYQAVLGVTTLEEVFRVVSE</sequence>
<dbReference type="InterPro" id="IPR037257">
    <property type="entry name" value="T2SS_E_N_sf"/>
</dbReference>
<dbReference type="InterPro" id="IPR027417">
    <property type="entry name" value="P-loop_NTPase"/>
</dbReference>
<dbReference type="EMBL" id="MFVL01000023">
    <property type="protein sequence ID" value="OGJ01135.1"/>
    <property type="molecule type" value="Genomic_DNA"/>
</dbReference>